<accession>A0A7T7HLU4</accession>
<dbReference type="InterPro" id="IPR006696">
    <property type="entry name" value="DUF423"/>
</dbReference>
<evidence type="ECO:0000256" key="1">
    <source>
        <dbReference type="SAM" id="Phobius"/>
    </source>
</evidence>
<evidence type="ECO:0000313" key="2">
    <source>
        <dbReference type="EMBL" id="QQM31601.1"/>
    </source>
</evidence>
<gene>
    <name evidence="2" type="ORF">JET14_05365</name>
</gene>
<evidence type="ECO:0000313" key="3">
    <source>
        <dbReference type="Proteomes" id="UP000596083"/>
    </source>
</evidence>
<dbReference type="AlphaFoldDB" id="A0A7T7HLU4"/>
<keyword evidence="1" id="KW-1133">Transmembrane helix</keyword>
<name>A0A7T7HLU4_9HYPH</name>
<feature type="transmembrane region" description="Helical" evidence="1">
    <location>
        <begin position="36"/>
        <end position="57"/>
    </location>
</feature>
<organism evidence="2 3">
    <name type="scientific">Martelella lutilitoris</name>
    <dbReference type="NCBI Taxonomy" id="2583532"/>
    <lineage>
        <taxon>Bacteria</taxon>
        <taxon>Pseudomonadati</taxon>
        <taxon>Pseudomonadota</taxon>
        <taxon>Alphaproteobacteria</taxon>
        <taxon>Hyphomicrobiales</taxon>
        <taxon>Aurantimonadaceae</taxon>
        <taxon>Martelella</taxon>
    </lineage>
</organism>
<keyword evidence="1" id="KW-0812">Transmembrane</keyword>
<keyword evidence="1" id="KW-0472">Membrane</keyword>
<reference evidence="2 3" key="1">
    <citation type="submission" date="2020-12" db="EMBL/GenBank/DDBJ databases">
        <authorList>
            <person name="Zheng R.K."/>
            <person name="Sun C.M."/>
        </authorList>
    </citation>
    <scope>NUCLEOTIDE SEQUENCE [LARGE SCALE GENOMIC DNA]</scope>
    <source>
        <strain evidence="2 3">ZRK001</strain>
    </source>
</reference>
<dbReference type="Proteomes" id="UP000596083">
    <property type="component" value="Chromosome"/>
</dbReference>
<dbReference type="RefSeq" id="WP_200337128.1">
    <property type="nucleotide sequence ID" value="NZ_CP066786.1"/>
</dbReference>
<feature type="transmembrane region" description="Helical" evidence="1">
    <location>
        <begin position="64"/>
        <end position="84"/>
    </location>
</feature>
<dbReference type="KEGG" id="mlut:JET14_05365"/>
<protein>
    <submittedName>
        <fullName evidence="2">DUF423 domain-containing protein</fullName>
    </submittedName>
</protein>
<dbReference type="EMBL" id="CP066786">
    <property type="protein sequence ID" value="QQM31601.1"/>
    <property type="molecule type" value="Genomic_DNA"/>
</dbReference>
<dbReference type="Pfam" id="PF04241">
    <property type="entry name" value="DUF423"/>
    <property type="match status" value="1"/>
</dbReference>
<feature type="transmembrane region" description="Helical" evidence="1">
    <location>
        <begin position="90"/>
        <end position="116"/>
    </location>
</feature>
<proteinExistence type="predicted"/>
<sequence length="122" mass="12198">MTVLTLPARILLFFAGLTGAAGIMLAAASYHGDSAVLLSAALVCLANGPALIGLALLCMRTAAALAAGILMVFGTVMFAGDLVARAYLGFGFFPMAAPIGGTSVIASWLLVALAALMPARKG</sequence>
<feature type="transmembrane region" description="Helical" evidence="1">
    <location>
        <begin position="12"/>
        <end position="30"/>
    </location>
</feature>